<name>A0ABP1DX04_9APHY</name>
<proteinExistence type="predicted"/>
<feature type="signal peptide" evidence="2">
    <location>
        <begin position="1"/>
        <end position="19"/>
    </location>
</feature>
<dbReference type="InterPro" id="IPR008972">
    <property type="entry name" value="Cupredoxin"/>
</dbReference>
<evidence type="ECO:0000256" key="2">
    <source>
        <dbReference type="SAM" id="SignalP"/>
    </source>
</evidence>
<evidence type="ECO:0000313" key="4">
    <source>
        <dbReference type="Proteomes" id="UP001497453"/>
    </source>
</evidence>
<reference evidence="4" key="1">
    <citation type="submission" date="2024-04" db="EMBL/GenBank/DDBJ databases">
        <authorList>
            <person name="Shaw F."/>
            <person name="Minotto A."/>
        </authorList>
    </citation>
    <scope>NUCLEOTIDE SEQUENCE [LARGE SCALE GENOMIC DNA]</scope>
</reference>
<evidence type="ECO:0000313" key="3">
    <source>
        <dbReference type="EMBL" id="CAL1711583.1"/>
    </source>
</evidence>
<accession>A0ABP1DX04</accession>
<keyword evidence="2" id="KW-0732">Signal</keyword>
<feature type="chain" id="PRO_5045551219" evidence="2">
    <location>
        <begin position="20"/>
        <end position="210"/>
    </location>
</feature>
<dbReference type="Proteomes" id="UP001497453">
    <property type="component" value="Chromosome 6"/>
</dbReference>
<evidence type="ECO:0000256" key="1">
    <source>
        <dbReference type="SAM" id="MobiDB-lite"/>
    </source>
</evidence>
<dbReference type="EMBL" id="OZ037949">
    <property type="protein sequence ID" value="CAL1711583.1"/>
    <property type="molecule type" value="Genomic_DNA"/>
</dbReference>
<dbReference type="SUPFAM" id="SSF49503">
    <property type="entry name" value="Cupredoxins"/>
    <property type="match status" value="1"/>
</dbReference>
<dbReference type="InterPro" id="IPR052953">
    <property type="entry name" value="Ser-rich/MCO-related"/>
</dbReference>
<organism evidence="3 4">
    <name type="scientific">Somion occarium</name>
    <dbReference type="NCBI Taxonomy" id="3059160"/>
    <lineage>
        <taxon>Eukaryota</taxon>
        <taxon>Fungi</taxon>
        <taxon>Dikarya</taxon>
        <taxon>Basidiomycota</taxon>
        <taxon>Agaricomycotina</taxon>
        <taxon>Agaricomycetes</taxon>
        <taxon>Polyporales</taxon>
        <taxon>Cerrenaceae</taxon>
        <taxon>Somion</taxon>
    </lineage>
</organism>
<protein>
    <submittedName>
        <fullName evidence="3">Uncharacterized protein</fullName>
    </submittedName>
</protein>
<sequence length="210" mass="21726">MRVCSTVVALLTAVATVSAKNVFIQVGGNTTDNATAVFNPAQVFAKLNDIVVFNFTEGNHTATQSTFSSPCIPASLTDSTINGFNSGFRDTVNGTAITIQSVPITPDLVNTTIWFFDFHTCAQGGVGGININDSSTETLDGFVRNAIRLNGTDSQDTNSSTSTNTSSSTTSSGAPNPSTSASGNTSDAIEQRVVFGALSVIPLVLAAFVL</sequence>
<dbReference type="Gene3D" id="2.60.40.420">
    <property type="entry name" value="Cupredoxins - blue copper proteins"/>
    <property type="match status" value="1"/>
</dbReference>
<feature type="compositionally biased region" description="Low complexity" evidence="1">
    <location>
        <begin position="150"/>
        <end position="182"/>
    </location>
</feature>
<dbReference type="PANTHER" id="PTHR34883">
    <property type="entry name" value="SERINE-RICH PROTEIN, PUTATIVE-RELATED-RELATED"/>
    <property type="match status" value="1"/>
</dbReference>
<dbReference type="PANTHER" id="PTHR34883:SF15">
    <property type="entry name" value="EXTRACELLULAR SERINE-RICH PROTEIN"/>
    <property type="match status" value="1"/>
</dbReference>
<gene>
    <name evidence="3" type="ORF">GFSPODELE1_LOCUS8410</name>
</gene>
<feature type="region of interest" description="Disordered" evidence="1">
    <location>
        <begin position="150"/>
        <end position="185"/>
    </location>
</feature>
<keyword evidence="4" id="KW-1185">Reference proteome</keyword>